<dbReference type="InterPro" id="IPR036390">
    <property type="entry name" value="WH_DNA-bd_sf"/>
</dbReference>
<evidence type="ECO:0000256" key="2">
    <source>
        <dbReference type="ARBA" id="ARBA00023125"/>
    </source>
</evidence>
<dbReference type="InterPro" id="IPR036388">
    <property type="entry name" value="WH-like_DNA-bd_sf"/>
</dbReference>
<dbReference type="EMBL" id="CP102774">
    <property type="protein sequence ID" value="UZF86022.1"/>
    <property type="molecule type" value="Genomic_DNA"/>
</dbReference>
<feature type="domain" description="HTH gntR-type" evidence="4">
    <location>
        <begin position="2"/>
        <end position="70"/>
    </location>
</feature>
<protein>
    <submittedName>
        <fullName evidence="5">GntR family transcriptional regulator</fullName>
    </submittedName>
</protein>
<dbReference type="GO" id="GO:0003700">
    <property type="term" value="F:DNA-binding transcription factor activity"/>
    <property type="evidence" value="ECO:0007669"/>
    <property type="project" value="InterPro"/>
</dbReference>
<dbReference type="InterPro" id="IPR050679">
    <property type="entry name" value="Bact_HTH_transcr_reg"/>
</dbReference>
<dbReference type="GO" id="GO:0045892">
    <property type="term" value="P:negative regulation of DNA-templated transcription"/>
    <property type="evidence" value="ECO:0007669"/>
    <property type="project" value="TreeGrafter"/>
</dbReference>
<keyword evidence="2" id="KW-0238">DNA-binding</keyword>
<keyword evidence="1" id="KW-0805">Transcription regulation</keyword>
<dbReference type="SMART" id="SM00345">
    <property type="entry name" value="HTH_GNTR"/>
    <property type="match status" value="1"/>
</dbReference>
<organism evidence="5">
    <name type="scientific">Bosea sp. NBC_00436</name>
    <dbReference type="NCBI Taxonomy" id="2969620"/>
    <lineage>
        <taxon>Bacteria</taxon>
        <taxon>Pseudomonadati</taxon>
        <taxon>Pseudomonadota</taxon>
        <taxon>Alphaproteobacteria</taxon>
        <taxon>Hyphomicrobiales</taxon>
        <taxon>Boseaceae</taxon>
        <taxon>Bosea</taxon>
    </lineage>
</organism>
<keyword evidence="3" id="KW-0804">Transcription</keyword>
<dbReference type="PROSITE" id="PS50949">
    <property type="entry name" value="HTH_GNTR"/>
    <property type="match status" value="1"/>
</dbReference>
<dbReference type="SUPFAM" id="SSF64288">
    <property type="entry name" value="Chorismate lyase-like"/>
    <property type="match status" value="1"/>
</dbReference>
<dbReference type="SMART" id="SM00866">
    <property type="entry name" value="UTRA"/>
    <property type="match status" value="1"/>
</dbReference>
<gene>
    <name evidence="5" type="ORF">NWE54_19730</name>
</gene>
<dbReference type="PANTHER" id="PTHR44846:SF1">
    <property type="entry name" value="MANNOSYL-D-GLYCERATE TRANSPORT_METABOLISM SYSTEM REPRESSOR MNGR-RELATED"/>
    <property type="match status" value="1"/>
</dbReference>
<dbReference type="InterPro" id="IPR011663">
    <property type="entry name" value="UTRA"/>
</dbReference>
<evidence type="ECO:0000256" key="3">
    <source>
        <dbReference type="ARBA" id="ARBA00023163"/>
    </source>
</evidence>
<dbReference type="Gene3D" id="1.10.10.10">
    <property type="entry name" value="Winged helix-like DNA-binding domain superfamily/Winged helix DNA-binding domain"/>
    <property type="match status" value="1"/>
</dbReference>
<name>A0A9E8CJM4_9HYPH</name>
<dbReference type="InterPro" id="IPR000524">
    <property type="entry name" value="Tscrpt_reg_HTH_GntR"/>
</dbReference>
<dbReference type="CDD" id="cd07377">
    <property type="entry name" value="WHTH_GntR"/>
    <property type="match status" value="1"/>
</dbReference>
<accession>A0A9E8CJM4</accession>
<dbReference type="Pfam" id="PF07702">
    <property type="entry name" value="UTRA"/>
    <property type="match status" value="1"/>
</dbReference>
<dbReference type="Pfam" id="PF00392">
    <property type="entry name" value="GntR"/>
    <property type="match status" value="1"/>
</dbReference>
<evidence type="ECO:0000313" key="5">
    <source>
        <dbReference type="EMBL" id="UZF86022.1"/>
    </source>
</evidence>
<proteinExistence type="predicted"/>
<reference evidence="5" key="1">
    <citation type="submission" date="2022-08" db="EMBL/GenBank/DDBJ databases">
        <title>Complete Genome Sequences of 2 Bosea sp. soil isolates.</title>
        <authorList>
            <person name="Alvarez Arevalo M."/>
            <person name="Sterndorff E.B."/>
            <person name="Faurdal D."/>
            <person name="Joergensen T.S."/>
            <person name="Weber T."/>
        </authorList>
    </citation>
    <scope>NUCLEOTIDE SEQUENCE</scope>
    <source>
        <strain evidence="5">NBC_00436</strain>
    </source>
</reference>
<dbReference type="SUPFAM" id="SSF46785">
    <property type="entry name" value="Winged helix' DNA-binding domain"/>
    <property type="match status" value="1"/>
</dbReference>
<dbReference type="GO" id="GO:0003677">
    <property type="term" value="F:DNA binding"/>
    <property type="evidence" value="ECO:0007669"/>
    <property type="project" value="UniProtKB-KW"/>
</dbReference>
<dbReference type="Gene3D" id="3.40.1410.10">
    <property type="entry name" value="Chorismate lyase-like"/>
    <property type="match status" value="1"/>
</dbReference>
<evidence type="ECO:0000256" key="1">
    <source>
        <dbReference type="ARBA" id="ARBA00023015"/>
    </source>
</evidence>
<sequence>MSSLHEGVREEIRKRIADGSYLEGSAIPSAAQLSEEFGVSAITVKRALRDLQTSGLLTAVAGKGTFVKQQRRFLRELDVGMSSTEDARRHGQKLTMQLISITREKITDPSLRAFDISGGIKFCIRKLACADDLPIMYYVIYVPTTIPDSLVEEFGRSLTTDALKSINVAPTERRLVIDAAPASTYAQEAFSIPAGYPVLRRAYHQATTNADIEIVGIIESPFDRLACSITLPVKKRAAGEPA</sequence>
<dbReference type="PRINTS" id="PR00035">
    <property type="entry name" value="HTHGNTR"/>
</dbReference>
<dbReference type="PANTHER" id="PTHR44846">
    <property type="entry name" value="MANNOSYL-D-GLYCERATE TRANSPORT/METABOLISM SYSTEM REPRESSOR MNGR-RELATED"/>
    <property type="match status" value="1"/>
</dbReference>
<evidence type="ECO:0000259" key="4">
    <source>
        <dbReference type="PROSITE" id="PS50949"/>
    </source>
</evidence>
<dbReference type="AlphaFoldDB" id="A0A9E8CJM4"/>
<dbReference type="InterPro" id="IPR028978">
    <property type="entry name" value="Chorismate_lyase_/UTRA_dom_sf"/>
</dbReference>